<dbReference type="Proteomes" id="UP001151532">
    <property type="component" value="Chromosome 7"/>
</dbReference>
<dbReference type="AlphaFoldDB" id="A0A9Q0ZN69"/>
<accession>A0A9Q0ZN69</accession>
<feature type="region of interest" description="Disordered" evidence="1">
    <location>
        <begin position="61"/>
        <end position="88"/>
    </location>
</feature>
<reference evidence="2" key="2">
    <citation type="journal article" date="2023" name="Int. J. Mol. Sci.">
        <title>De Novo Assembly and Annotation of 11 Diverse Shrub Willow (Salix) Genomes Reveals Novel Gene Organization in Sex-Linked Regions.</title>
        <authorList>
            <person name="Hyden B."/>
            <person name="Feng K."/>
            <person name="Yates T.B."/>
            <person name="Jawdy S."/>
            <person name="Cereghino C."/>
            <person name="Smart L.B."/>
            <person name="Muchero W."/>
        </authorList>
    </citation>
    <scope>NUCLEOTIDE SEQUENCE</scope>
    <source>
        <tissue evidence="2">Shoot tip</tissue>
    </source>
</reference>
<name>A0A9Q0ZN69_SALPP</name>
<protein>
    <submittedName>
        <fullName evidence="2">Uncharacterized protein</fullName>
    </submittedName>
</protein>
<comment type="caution">
    <text evidence="2">The sequence shown here is derived from an EMBL/GenBank/DDBJ whole genome shotgun (WGS) entry which is preliminary data.</text>
</comment>
<evidence type="ECO:0000313" key="3">
    <source>
        <dbReference type="Proteomes" id="UP001151532"/>
    </source>
</evidence>
<reference evidence="2" key="1">
    <citation type="submission" date="2022-11" db="EMBL/GenBank/DDBJ databases">
        <authorList>
            <person name="Hyden B.L."/>
            <person name="Feng K."/>
            <person name="Yates T."/>
            <person name="Jawdy S."/>
            <person name="Smart L.B."/>
            <person name="Muchero W."/>
        </authorList>
    </citation>
    <scope>NUCLEOTIDE SEQUENCE</scope>
    <source>
        <tissue evidence="2">Shoot tip</tissue>
    </source>
</reference>
<dbReference type="EMBL" id="JAPFFK010000010">
    <property type="protein sequence ID" value="KAJ6740593.1"/>
    <property type="molecule type" value="Genomic_DNA"/>
</dbReference>
<keyword evidence="3" id="KW-1185">Reference proteome</keyword>
<organism evidence="2 3">
    <name type="scientific">Salix purpurea</name>
    <name type="common">Purple osier willow</name>
    <dbReference type="NCBI Taxonomy" id="77065"/>
    <lineage>
        <taxon>Eukaryota</taxon>
        <taxon>Viridiplantae</taxon>
        <taxon>Streptophyta</taxon>
        <taxon>Embryophyta</taxon>
        <taxon>Tracheophyta</taxon>
        <taxon>Spermatophyta</taxon>
        <taxon>Magnoliopsida</taxon>
        <taxon>eudicotyledons</taxon>
        <taxon>Gunneridae</taxon>
        <taxon>Pentapetalae</taxon>
        <taxon>rosids</taxon>
        <taxon>fabids</taxon>
        <taxon>Malpighiales</taxon>
        <taxon>Salicaceae</taxon>
        <taxon>Saliceae</taxon>
        <taxon>Salix</taxon>
    </lineage>
</organism>
<proteinExistence type="predicted"/>
<sequence length="88" mass="9302">MQASNGLANPLVMAGNTLSARRAKGEPDWPRQASFGPALMTIGLAPYLEAGGTQLSLVTESKHASSPGRPLATQWPSRQKGQFVRRAG</sequence>
<evidence type="ECO:0000313" key="2">
    <source>
        <dbReference type="EMBL" id="KAJ6740593.1"/>
    </source>
</evidence>
<evidence type="ECO:0000256" key="1">
    <source>
        <dbReference type="SAM" id="MobiDB-lite"/>
    </source>
</evidence>
<gene>
    <name evidence="2" type="ORF">OIU79_000662</name>
</gene>